<dbReference type="Proteomes" id="UP000019184">
    <property type="component" value="Unassembled WGS sequence"/>
</dbReference>
<keyword evidence="3" id="KW-1185">Reference proteome</keyword>
<dbReference type="AlphaFoldDB" id="A0A7U7GEH6"/>
<evidence type="ECO:0000313" key="2">
    <source>
        <dbReference type="EMBL" id="CDH46908.1"/>
    </source>
</evidence>
<comment type="caution">
    <text evidence="2">The sequence shown here is derived from an EMBL/GenBank/DDBJ whole genome shotgun (WGS) entry which is preliminary data.</text>
</comment>
<dbReference type="EMBL" id="CBTK010000281">
    <property type="protein sequence ID" value="CDH46908.1"/>
    <property type="molecule type" value="Genomic_DNA"/>
</dbReference>
<organism evidence="2 3">
    <name type="scientific">Candidatus Contendobacter odensis Run_B_J11</name>
    <dbReference type="NCBI Taxonomy" id="1400861"/>
    <lineage>
        <taxon>Bacteria</taxon>
        <taxon>Pseudomonadati</taxon>
        <taxon>Pseudomonadota</taxon>
        <taxon>Gammaproteobacteria</taxon>
        <taxon>Candidatus Competibacteraceae</taxon>
        <taxon>Candidatus Contendibacter</taxon>
    </lineage>
</organism>
<sequence length="96" mass="10358">MKTFGFLAIGFAAIISSGCAVKGDTDDAASKHDPVGPNMTAELNLGHSSDSILSKYGKPLYKKGRTDTDGKKLEDWFYPDAILSFKEGNLNAFKPK</sequence>
<reference evidence="2 3" key="1">
    <citation type="journal article" date="2014" name="ISME J.">
        <title>Candidatus Competibacter-lineage genomes retrieved from metagenomes reveal functional metabolic diversity.</title>
        <authorList>
            <person name="McIlroy S.J."/>
            <person name="Albertsen M."/>
            <person name="Andresen E.K."/>
            <person name="Saunders A.M."/>
            <person name="Kristiansen R."/>
            <person name="Stokholm-Bjerregaard M."/>
            <person name="Nielsen K.L."/>
            <person name="Nielsen P.H."/>
        </authorList>
    </citation>
    <scope>NUCLEOTIDE SEQUENCE [LARGE SCALE GENOMIC DNA]</scope>
    <source>
        <strain evidence="2 3">Run_B_J11</strain>
    </source>
</reference>
<dbReference type="PROSITE" id="PS51257">
    <property type="entry name" value="PROKAR_LIPOPROTEIN"/>
    <property type="match status" value="1"/>
</dbReference>
<proteinExistence type="predicted"/>
<feature type="signal peptide" evidence="1">
    <location>
        <begin position="1"/>
        <end position="22"/>
    </location>
</feature>
<name>A0A7U7GEH6_9GAMM</name>
<feature type="chain" id="PRO_5031472721" description="Lipoprotein" evidence="1">
    <location>
        <begin position="23"/>
        <end position="96"/>
    </location>
</feature>
<accession>A0A7U7GEH6</accession>
<evidence type="ECO:0000313" key="3">
    <source>
        <dbReference type="Proteomes" id="UP000019184"/>
    </source>
</evidence>
<evidence type="ECO:0000256" key="1">
    <source>
        <dbReference type="SAM" id="SignalP"/>
    </source>
</evidence>
<dbReference type="OrthoDB" id="9804145at2"/>
<evidence type="ECO:0008006" key="4">
    <source>
        <dbReference type="Google" id="ProtNLM"/>
    </source>
</evidence>
<dbReference type="RefSeq" id="WP_034435617.1">
    <property type="nucleotide sequence ID" value="NZ_CBTK010000281.1"/>
</dbReference>
<gene>
    <name evidence="2" type="ORF">BN874_640026</name>
</gene>
<protein>
    <recommendedName>
        <fullName evidence="4">Lipoprotein</fullName>
    </recommendedName>
</protein>
<keyword evidence="1" id="KW-0732">Signal</keyword>